<keyword evidence="4 6" id="KW-0472">Membrane</keyword>
<dbReference type="PANTHER" id="PTHR46641:SF2">
    <property type="entry name" value="FMRFAMIDE RECEPTOR"/>
    <property type="match status" value="1"/>
</dbReference>
<feature type="compositionally biased region" description="Polar residues" evidence="5">
    <location>
        <begin position="429"/>
        <end position="441"/>
    </location>
</feature>
<protein>
    <recommendedName>
        <fullName evidence="7">G-protein coupled receptors family 1 profile domain-containing protein</fullName>
    </recommendedName>
</protein>
<name>A0AAD9JKV8_9ANNE</name>
<evidence type="ECO:0000256" key="3">
    <source>
        <dbReference type="ARBA" id="ARBA00022989"/>
    </source>
</evidence>
<dbReference type="Gene3D" id="1.20.1070.10">
    <property type="entry name" value="Rhodopsin 7-helix transmembrane proteins"/>
    <property type="match status" value="1"/>
</dbReference>
<feature type="transmembrane region" description="Helical" evidence="6">
    <location>
        <begin position="261"/>
        <end position="289"/>
    </location>
</feature>
<feature type="transmembrane region" description="Helical" evidence="6">
    <location>
        <begin position="310"/>
        <end position="336"/>
    </location>
</feature>
<gene>
    <name evidence="8" type="ORF">LSH36_252g00011</name>
</gene>
<evidence type="ECO:0000313" key="8">
    <source>
        <dbReference type="EMBL" id="KAK2154966.1"/>
    </source>
</evidence>
<keyword evidence="2 6" id="KW-0812">Transmembrane</keyword>
<organism evidence="8 9">
    <name type="scientific">Paralvinella palmiformis</name>
    <dbReference type="NCBI Taxonomy" id="53620"/>
    <lineage>
        <taxon>Eukaryota</taxon>
        <taxon>Metazoa</taxon>
        <taxon>Spiralia</taxon>
        <taxon>Lophotrochozoa</taxon>
        <taxon>Annelida</taxon>
        <taxon>Polychaeta</taxon>
        <taxon>Sedentaria</taxon>
        <taxon>Canalipalpata</taxon>
        <taxon>Terebellida</taxon>
        <taxon>Terebelliformia</taxon>
        <taxon>Alvinellidae</taxon>
        <taxon>Paralvinella</taxon>
    </lineage>
</organism>
<feature type="transmembrane region" description="Helical" evidence="6">
    <location>
        <begin position="128"/>
        <end position="147"/>
    </location>
</feature>
<feature type="transmembrane region" description="Helical" evidence="6">
    <location>
        <begin position="208"/>
        <end position="226"/>
    </location>
</feature>
<proteinExistence type="predicted"/>
<dbReference type="Pfam" id="PF00001">
    <property type="entry name" value="7tm_1"/>
    <property type="match status" value="1"/>
</dbReference>
<evidence type="ECO:0000256" key="6">
    <source>
        <dbReference type="SAM" id="Phobius"/>
    </source>
</evidence>
<evidence type="ECO:0000259" key="7">
    <source>
        <dbReference type="PROSITE" id="PS50262"/>
    </source>
</evidence>
<keyword evidence="3 6" id="KW-1133">Transmembrane helix</keyword>
<dbReference type="Proteomes" id="UP001208570">
    <property type="component" value="Unassembled WGS sequence"/>
</dbReference>
<sequence length="441" mass="49887">MDLQLFEICFPGNLLLDRIGHRLDEYITNITTNHTNRLTNINVPKNITQHRWPLANGSLMTNVSSLSAFSKNVTSTDEEQMLAFVLRIFRSVISMFGLLGNVLMLSFLSRKRLSLSCEGADRTVHNGLTALAVSDLLFCLILVPYGFVTNDQFAFASVNFHLIYVTYSTAFVNFFILTSTWLTVVMASSRYMAICQPFKARYLIGAKGTRVSLAGVGLCSFIFNLPRLFINQIEPLECYDGDYMYLRMSGLLAANSRAHTVYIWIHLLVGILVPLTVLAFCNICLIKVLHESNKVRRQYRVAVAHIDSNYRITSILVTIVIMYIVLVSPAEILLFIQDRFLPDKTSAPALILAVEVTNLLQMINFSSNFVLYFILNSSHRHILSDRSYITCLQCHDLDEDPEELFDLQRLNQTGKTNLGLPSWHYPSNPADNLTNPKSTNT</sequence>
<dbReference type="CDD" id="cd14978">
    <property type="entry name" value="7tmA_FMRFamide_R-like"/>
    <property type="match status" value="1"/>
</dbReference>
<dbReference type="SUPFAM" id="SSF81321">
    <property type="entry name" value="Family A G protein-coupled receptor-like"/>
    <property type="match status" value="1"/>
</dbReference>
<reference evidence="8" key="1">
    <citation type="journal article" date="2023" name="Mol. Biol. Evol.">
        <title>Third-Generation Sequencing Reveals the Adaptive Role of the Epigenome in Three Deep-Sea Polychaetes.</title>
        <authorList>
            <person name="Perez M."/>
            <person name="Aroh O."/>
            <person name="Sun Y."/>
            <person name="Lan Y."/>
            <person name="Juniper S.K."/>
            <person name="Young C.R."/>
            <person name="Angers B."/>
            <person name="Qian P.Y."/>
        </authorList>
    </citation>
    <scope>NUCLEOTIDE SEQUENCE</scope>
    <source>
        <strain evidence="8">P08H-3</strain>
    </source>
</reference>
<evidence type="ECO:0000256" key="1">
    <source>
        <dbReference type="ARBA" id="ARBA00004370"/>
    </source>
</evidence>
<comment type="caution">
    <text evidence="8">The sequence shown here is derived from an EMBL/GenBank/DDBJ whole genome shotgun (WGS) entry which is preliminary data.</text>
</comment>
<evidence type="ECO:0000313" key="9">
    <source>
        <dbReference type="Proteomes" id="UP001208570"/>
    </source>
</evidence>
<dbReference type="PROSITE" id="PS50262">
    <property type="entry name" value="G_PROTEIN_RECEP_F1_2"/>
    <property type="match status" value="1"/>
</dbReference>
<dbReference type="GO" id="GO:0016020">
    <property type="term" value="C:membrane"/>
    <property type="evidence" value="ECO:0007669"/>
    <property type="project" value="UniProtKB-SubCell"/>
</dbReference>
<comment type="subcellular location">
    <subcellularLocation>
        <location evidence="1">Membrane</location>
    </subcellularLocation>
</comment>
<dbReference type="PRINTS" id="PR00237">
    <property type="entry name" value="GPCRRHODOPSN"/>
</dbReference>
<evidence type="ECO:0000256" key="2">
    <source>
        <dbReference type="ARBA" id="ARBA00022692"/>
    </source>
</evidence>
<dbReference type="PANTHER" id="PTHR46641">
    <property type="entry name" value="FMRFAMIDE RECEPTOR-RELATED"/>
    <property type="match status" value="1"/>
</dbReference>
<feature type="domain" description="G-protein coupled receptors family 1 profile" evidence="7">
    <location>
        <begin position="100"/>
        <end position="372"/>
    </location>
</feature>
<dbReference type="InterPro" id="IPR052954">
    <property type="entry name" value="GPCR-Ligand_Int"/>
</dbReference>
<evidence type="ECO:0000256" key="5">
    <source>
        <dbReference type="SAM" id="MobiDB-lite"/>
    </source>
</evidence>
<feature type="region of interest" description="Disordered" evidence="5">
    <location>
        <begin position="418"/>
        <end position="441"/>
    </location>
</feature>
<feature type="transmembrane region" description="Helical" evidence="6">
    <location>
        <begin position="88"/>
        <end position="108"/>
    </location>
</feature>
<dbReference type="InterPro" id="IPR017452">
    <property type="entry name" value="GPCR_Rhodpsn_7TM"/>
</dbReference>
<dbReference type="EMBL" id="JAODUP010000252">
    <property type="protein sequence ID" value="KAK2154966.1"/>
    <property type="molecule type" value="Genomic_DNA"/>
</dbReference>
<dbReference type="AlphaFoldDB" id="A0AAD9JKV8"/>
<evidence type="ECO:0000256" key="4">
    <source>
        <dbReference type="ARBA" id="ARBA00023136"/>
    </source>
</evidence>
<dbReference type="GO" id="GO:0004930">
    <property type="term" value="F:G protein-coupled receptor activity"/>
    <property type="evidence" value="ECO:0007669"/>
    <property type="project" value="InterPro"/>
</dbReference>
<feature type="transmembrane region" description="Helical" evidence="6">
    <location>
        <begin position="356"/>
        <end position="375"/>
    </location>
</feature>
<dbReference type="InterPro" id="IPR000276">
    <property type="entry name" value="GPCR_Rhodpsn"/>
</dbReference>
<accession>A0AAD9JKV8</accession>
<feature type="transmembrane region" description="Helical" evidence="6">
    <location>
        <begin position="167"/>
        <end position="187"/>
    </location>
</feature>
<keyword evidence="9" id="KW-1185">Reference proteome</keyword>